<dbReference type="Proteomes" id="UP000266841">
    <property type="component" value="Unassembled WGS sequence"/>
</dbReference>
<feature type="compositionally biased region" description="Basic and acidic residues" evidence="1">
    <location>
        <begin position="1"/>
        <end position="12"/>
    </location>
</feature>
<dbReference type="AlphaFoldDB" id="K0S937"/>
<gene>
    <name evidence="2" type="ORF">THAOC_22519</name>
</gene>
<feature type="compositionally biased region" description="Polar residues" evidence="1">
    <location>
        <begin position="45"/>
        <end position="60"/>
    </location>
</feature>
<comment type="caution">
    <text evidence="2">The sequence shown here is derived from an EMBL/GenBank/DDBJ whole genome shotgun (WGS) entry which is preliminary data.</text>
</comment>
<evidence type="ECO:0000313" key="2">
    <source>
        <dbReference type="EMBL" id="EJK57436.1"/>
    </source>
</evidence>
<feature type="non-terminal residue" evidence="2">
    <location>
        <position position="68"/>
    </location>
</feature>
<sequence length="68" mass="6994">MVDLNGESRRASQDLSGFDSAGLQRPTSIESGVSGGSENEELLHGSQTGLAQTAWASVQTAGKKRGSS</sequence>
<keyword evidence="3" id="KW-1185">Reference proteome</keyword>
<accession>K0S937</accession>
<reference evidence="2 3" key="1">
    <citation type="journal article" date="2012" name="Genome Biol.">
        <title>Genome and low-iron response of an oceanic diatom adapted to chronic iron limitation.</title>
        <authorList>
            <person name="Lommer M."/>
            <person name="Specht M."/>
            <person name="Roy A.S."/>
            <person name="Kraemer L."/>
            <person name="Andreson R."/>
            <person name="Gutowska M.A."/>
            <person name="Wolf J."/>
            <person name="Bergner S.V."/>
            <person name="Schilhabel M.B."/>
            <person name="Klostermeier U.C."/>
            <person name="Beiko R.G."/>
            <person name="Rosenstiel P."/>
            <person name="Hippler M."/>
            <person name="Laroche J."/>
        </authorList>
    </citation>
    <scope>NUCLEOTIDE SEQUENCE [LARGE SCALE GENOMIC DNA]</scope>
    <source>
        <strain evidence="2 3">CCMP1005</strain>
    </source>
</reference>
<dbReference type="EMBL" id="AGNL01028227">
    <property type="protein sequence ID" value="EJK57436.1"/>
    <property type="molecule type" value="Genomic_DNA"/>
</dbReference>
<organism evidence="2 3">
    <name type="scientific">Thalassiosira oceanica</name>
    <name type="common">Marine diatom</name>
    <dbReference type="NCBI Taxonomy" id="159749"/>
    <lineage>
        <taxon>Eukaryota</taxon>
        <taxon>Sar</taxon>
        <taxon>Stramenopiles</taxon>
        <taxon>Ochrophyta</taxon>
        <taxon>Bacillariophyta</taxon>
        <taxon>Coscinodiscophyceae</taxon>
        <taxon>Thalassiosirophycidae</taxon>
        <taxon>Thalassiosirales</taxon>
        <taxon>Thalassiosiraceae</taxon>
        <taxon>Thalassiosira</taxon>
    </lineage>
</organism>
<evidence type="ECO:0000313" key="3">
    <source>
        <dbReference type="Proteomes" id="UP000266841"/>
    </source>
</evidence>
<feature type="region of interest" description="Disordered" evidence="1">
    <location>
        <begin position="1"/>
        <end position="68"/>
    </location>
</feature>
<evidence type="ECO:0000256" key="1">
    <source>
        <dbReference type="SAM" id="MobiDB-lite"/>
    </source>
</evidence>
<proteinExistence type="predicted"/>
<name>K0S937_THAOC</name>
<dbReference type="OrthoDB" id="10258068at2759"/>
<protein>
    <submittedName>
        <fullName evidence="2">Uncharacterized protein</fullName>
    </submittedName>
</protein>